<keyword evidence="2" id="KW-1185">Reference proteome</keyword>
<evidence type="ECO:0000313" key="2">
    <source>
        <dbReference type="Proteomes" id="UP001501459"/>
    </source>
</evidence>
<dbReference type="Gene3D" id="3.10.450.50">
    <property type="match status" value="1"/>
</dbReference>
<dbReference type="EMBL" id="BAAADM010000026">
    <property type="protein sequence ID" value="GAA0435176.1"/>
    <property type="molecule type" value="Genomic_DNA"/>
</dbReference>
<proteinExistence type="predicted"/>
<dbReference type="SUPFAM" id="SSF103642">
    <property type="entry name" value="Sec-C motif"/>
    <property type="match status" value="1"/>
</dbReference>
<dbReference type="RefSeq" id="WP_343751532.1">
    <property type="nucleotide sequence ID" value="NZ_BAAADM010000026.1"/>
</dbReference>
<comment type="caution">
    <text evidence="1">The sequence shown here is derived from an EMBL/GenBank/DDBJ whole genome shotgun (WGS) entry which is preliminary data.</text>
</comment>
<reference evidence="1 2" key="1">
    <citation type="journal article" date="2019" name="Int. J. Syst. Evol. Microbiol.">
        <title>The Global Catalogue of Microorganisms (GCM) 10K type strain sequencing project: providing services to taxonomists for standard genome sequencing and annotation.</title>
        <authorList>
            <consortium name="The Broad Institute Genomics Platform"/>
            <consortium name="The Broad Institute Genome Sequencing Center for Infectious Disease"/>
            <person name="Wu L."/>
            <person name="Ma J."/>
        </authorList>
    </citation>
    <scope>NUCLEOTIDE SEQUENCE [LARGE SCALE GENOMIC DNA]</scope>
    <source>
        <strain evidence="1 2">JCM 12149</strain>
    </source>
</reference>
<dbReference type="InterPro" id="IPR004027">
    <property type="entry name" value="SEC_C_motif"/>
</dbReference>
<accession>A0ABN0Z5V8</accession>
<name>A0ABN0Z5V8_9BACI</name>
<gene>
    <name evidence="1" type="ORF">GCM10008983_09680</name>
</gene>
<sequence>MCKYERNELCPCGSGKKYKKCCGAFNITDFSSQVINRELDRLHQQFVSFATNKHDDTIHRQITRYATRDLDNDDMNQIYESGLMIWILLNVACLQRGQTLFDAFYHTYQSQIEHQAKHTFSLWGHSVPSVYEVIDIDEASSQLFVRELLSDTAYPLPMAEGETFKHGSLLIGTLVPYFDRFNFFYSIVKLYAYNKENVITLLQHYSSKDDGLKTHFPDFLAEALSLETDADDANPQRGQVVQLFANHMVDKDISDDIILQGIDLWNDYCKQAKPSFVKSESYAAALEYFVQKTILNNTSMTQGQVASEYDASPGTVSAHYRKLSQTLASNTTP</sequence>
<protein>
    <submittedName>
        <fullName evidence="1">Helix-turn-helix domain-containing protein</fullName>
    </submittedName>
</protein>
<dbReference type="Proteomes" id="UP001501459">
    <property type="component" value="Unassembled WGS sequence"/>
</dbReference>
<dbReference type="Pfam" id="PF02810">
    <property type="entry name" value="SEC-C"/>
    <property type="match status" value="1"/>
</dbReference>
<evidence type="ECO:0000313" key="1">
    <source>
        <dbReference type="EMBL" id="GAA0435176.1"/>
    </source>
</evidence>
<organism evidence="1 2">
    <name type="scientific">Lentibacillus halophilus</name>
    <dbReference type="NCBI Taxonomy" id="295065"/>
    <lineage>
        <taxon>Bacteria</taxon>
        <taxon>Bacillati</taxon>
        <taxon>Bacillota</taxon>
        <taxon>Bacilli</taxon>
        <taxon>Bacillales</taxon>
        <taxon>Bacillaceae</taxon>
        <taxon>Lentibacillus</taxon>
    </lineage>
</organism>